<feature type="DNA-binding region" description="H-T-H motif" evidence="2">
    <location>
        <begin position="33"/>
        <end position="52"/>
    </location>
</feature>
<protein>
    <submittedName>
        <fullName evidence="5">TetR/AcrR family transcriptional regulator</fullName>
    </submittedName>
</protein>
<proteinExistence type="predicted"/>
<dbReference type="PANTHER" id="PTHR30055">
    <property type="entry name" value="HTH-TYPE TRANSCRIPTIONAL REGULATOR RUTR"/>
    <property type="match status" value="1"/>
</dbReference>
<organism evidence="5 6">
    <name type="scientific">Benzoatithermus flavus</name>
    <dbReference type="NCBI Taxonomy" id="3108223"/>
    <lineage>
        <taxon>Bacteria</taxon>
        <taxon>Pseudomonadati</taxon>
        <taxon>Pseudomonadota</taxon>
        <taxon>Alphaproteobacteria</taxon>
        <taxon>Geminicoccales</taxon>
        <taxon>Geminicoccaceae</taxon>
        <taxon>Benzoatithermus</taxon>
    </lineage>
</organism>
<evidence type="ECO:0000259" key="4">
    <source>
        <dbReference type="PROSITE" id="PS50977"/>
    </source>
</evidence>
<dbReference type="Gene3D" id="1.10.357.10">
    <property type="entry name" value="Tetracycline Repressor, domain 2"/>
    <property type="match status" value="1"/>
</dbReference>
<evidence type="ECO:0000256" key="2">
    <source>
        <dbReference type="PROSITE-ProRule" id="PRU00335"/>
    </source>
</evidence>
<evidence type="ECO:0000256" key="1">
    <source>
        <dbReference type="ARBA" id="ARBA00023125"/>
    </source>
</evidence>
<dbReference type="PRINTS" id="PR00455">
    <property type="entry name" value="HTHTETR"/>
</dbReference>
<dbReference type="InterPro" id="IPR041490">
    <property type="entry name" value="KstR2_TetR_C"/>
</dbReference>
<feature type="compositionally biased region" description="Basic and acidic residues" evidence="3">
    <location>
        <begin position="217"/>
        <end position="228"/>
    </location>
</feature>
<dbReference type="InterPro" id="IPR009057">
    <property type="entry name" value="Homeodomain-like_sf"/>
</dbReference>
<dbReference type="SUPFAM" id="SSF46689">
    <property type="entry name" value="Homeodomain-like"/>
    <property type="match status" value="1"/>
</dbReference>
<dbReference type="RefSeq" id="WP_418160717.1">
    <property type="nucleotide sequence ID" value="NZ_JBBLZC010000019.1"/>
</dbReference>
<gene>
    <name evidence="5" type="ORF">U1T56_17090</name>
</gene>
<keyword evidence="1 2" id="KW-0238">DNA-binding</keyword>
<dbReference type="SUPFAM" id="SSF48498">
    <property type="entry name" value="Tetracyclin repressor-like, C-terminal domain"/>
    <property type="match status" value="1"/>
</dbReference>
<dbReference type="Pfam" id="PF17932">
    <property type="entry name" value="TetR_C_24"/>
    <property type="match status" value="1"/>
</dbReference>
<evidence type="ECO:0000256" key="3">
    <source>
        <dbReference type="SAM" id="MobiDB-lite"/>
    </source>
</evidence>
<accession>A0ABU8XWS6</accession>
<name>A0ABU8XWS6_9PROT</name>
<sequence length="228" mass="25262">MAKTRASDYEDKRRSILKPSARLFATHGYDRASMNMVAAACGVSKALLYHYYRDKETLLYDVIRTHLEELLSAVEAAAGEREPKRRLLAMAEALLEAYREADAEHKVQINHLSLLAPERQDELKALERALVSRFAEAIAACVPGLVADHRLLKPVTMSLFGMLNWHYLWFRENGPLSRKDYADLAVKLLLEGAGSLHSSAAGAARPAAAAQPRRKAAPSERRPALSGT</sequence>
<comment type="caution">
    <text evidence="5">The sequence shown here is derived from an EMBL/GenBank/DDBJ whole genome shotgun (WGS) entry which is preliminary data.</text>
</comment>
<dbReference type="Pfam" id="PF00440">
    <property type="entry name" value="TetR_N"/>
    <property type="match status" value="1"/>
</dbReference>
<dbReference type="EMBL" id="JBBLZC010000019">
    <property type="protein sequence ID" value="MEK0084870.1"/>
    <property type="molecule type" value="Genomic_DNA"/>
</dbReference>
<dbReference type="InterPro" id="IPR001647">
    <property type="entry name" value="HTH_TetR"/>
</dbReference>
<dbReference type="InterPro" id="IPR036271">
    <property type="entry name" value="Tet_transcr_reg_TetR-rel_C_sf"/>
</dbReference>
<dbReference type="Proteomes" id="UP001375743">
    <property type="component" value="Unassembled WGS sequence"/>
</dbReference>
<dbReference type="InterPro" id="IPR050109">
    <property type="entry name" value="HTH-type_TetR-like_transc_reg"/>
</dbReference>
<reference evidence="5 6" key="1">
    <citation type="submission" date="2024-01" db="EMBL/GenBank/DDBJ databases">
        <title>Multi-omics insights into the function and evolution of sodium benzoate biodegradation pathways in Benzoatithermus flavus gen. nov., sp. nov. from hot spring.</title>
        <authorList>
            <person name="Hu C.-J."/>
            <person name="Li W.-J."/>
        </authorList>
    </citation>
    <scope>NUCLEOTIDE SEQUENCE [LARGE SCALE GENOMIC DNA]</scope>
    <source>
        <strain evidence="5 6">SYSU G07066</strain>
    </source>
</reference>
<keyword evidence="6" id="KW-1185">Reference proteome</keyword>
<evidence type="ECO:0000313" key="6">
    <source>
        <dbReference type="Proteomes" id="UP001375743"/>
    </source>
</evidence>
<feature type="region of interest" description="Disordered" evidence="3">
    <location>
        <begin position="200"/>
        <end position="228"/>
    </location>
</feature>
<dbReference type="PROSITE" id="PS50977">
    <property type="entry name" value="HTH_TETR_2"/>
    <property type="match status" value="1"/>
</dbReference>
<feature type="compositionally biased region" description="Low complexity" evidence="3">
    <location>
        <begin position="200"/>
        <end position="211"/>
    </location>
</feature>
<feature type="domain" description="HTH tetR-type" evidence="4">
    <location>
        <begin position="10"/>
        <end position="70"/>
    </location>
</feature>
<evidence type="ECO:0000313" key="5">
    <source>
        <dbReference type="EMBL" id="MEK0084870.1"/>
    </source>
</evidence>
<dbReference type="PANTHER" id="PTHR30055:SF226">
    <property type="entry name" value="HTH-TYPE TRANSCRIPTIONAL REGULATOR PKSA"/>
    <property type="match status" value="1"/>
</dbReference>
<dbReference type="Gene3D" id="1.10.10.60">
    <property type="entry name" value="Homeodomain-like"/>
    <property type="match status" value="1"/>
</dbReference>